<dbReference type="Proteomes" id="UP000235347">
    <property type="component" value="Unassembled WGS sequence"/>
</dbReference>
<keyword evidence="1" id="KW-0472">Membrane</keyword>
<feature type="transmembrane region" description="Helical" evidence="1">
    <location>
        <begin position="56"/>
        <end position="73"/>
    </location>
</feature>
<keyword evidence="1" id="KW-1133">Transmembrane helix</keyword>
<proteinExistence type="predicted"/>
<reference evidence="2 3" key="1">
    <citation type="submission" date="2018-01" db="EMBL/GenBank/DDBJ databases">
        <title>Whole genome analyses suggest that Burkholderia sensu lato contains two further novel genera in the rhizoxinica-symbiotica group Mycetohabitans gen. nov., and Trinickia gen. nov.: implications for the evolution of diazotrophy and nodulation in the Burkholderiaceae.</title>
        <authorList>
            <person name="Estrada-de los Santos P."/>
            <person name="Palmer M."/>
            <person name="Chavez-Ramirez B."/>
            <person name="Beukes C."/>
            <person name="Steenkamp E.T."/>
            <person name="Hirsch A.M."/>
            <person name="Manyaka P."/>
            <person name="Maluk M."/>
            <person name="Lafos M."/>
            <person name="Crook M."/>
            <person name="Gross E."/>
            <person name="Simon M.F."/>
            <person name="Bueno dos Reis Junior F."/>
            <person name="Poole P.S."/>
            <person name="Venter S.N."/>
            <person name="James E.K."/>
        </authorList>
    </citation>
    <scope>NUCLEOTIDE SEQUENCE [LARGE SCALE GENOMIC DNA]</scope>
    <source>
        <strain evidence="2 3">GP25-8</strain>
    </source>
</reference>
<accession>A0A2N7W9T0</accession>
<dbReference type="AlphaFoldDB" id="A0A2N7W9T0"/>
<evidence type="ECO:0000256" key="1">
    <source>
        <dbReference type="SAM" id="Phobius"/>
    </source>
</evidence>
<evidence type="ECO:0000313" key="2">
    <source>
        <dbReference type="EMBL" id="PMS26147.1"/>
    </source>
</evidence>
<feature type="transmembrane region" description="Helical" evidence="1">
    <location>
        <begin position="79"/>
        <end position="103"/>
    </location>
</feature>
<comment type="caution">
    <text evidence="2">The sequence shown here is derived from an EMBL/GenBank/DDBJ whole genome shotgun (WGS) entry which is preliminary data.</text>
</comment>
<feature type="transmembrane region" description="Helical" evidence="1">
    <location>
        <begin position="29"/>
        <end position="49"/>
    </location>
</feature>
<protein>
    <submittedName>
        <fullName evidence="2">Uncharacterized protein</fullName>
    </submittedName>
</protein>
<dbReference type="EMBL" id="PNYB01000005">
    <property type="protein sequence ID" value="PMS26147.1"/>
    <property type="molecule type" value="Genomic_DNA"/>
</dbReference>
<evidence type="ECO:0000313" key="3">
    <source>
        <dbReference type="Proteomes" id="UP000235347"/>
    </source>
</evidence>
<gene>
    <name evidence="2" type="ORF">C0Z19_07900</name>
</gene>
<name>A0A2N7W9T0_9BURK</name>
<keyword evidence="3" id="KW-1185">Reference proteome</keyword>
<organism evidence="2 3">
    <name type="scientific">Trinickia soli</name>
    <dbReference type="NCBI Taxonomy" id="380675"/>
    <lineage>
        <taxon>Bacteria</taxon>
        <taxon>Pseudomonadati</taxon>
        <taxon>Pseudomonadota</taxon>
        <taxon>Betaproteobacteria</taxon>
        <taxon>Burkholderiales</taxon>
        <taxon>Burkholderiaceae</taxon>
        <taxon>Trinickia</taxon>
    </lineage>
</organism>
<keyword evidence="1" id="KW-0812">Transmembrane</keyword>
<sequence>MSYALAWLELSLGQNAPIAPDGAASVSTAMAAALTARALVGLLYVFVALRHAWARWVTVVLCFASVVLVAPLLPAEWRVFPVGALVTGLGLAAKLAAAILLTLPLRTRSQTRS</sequence>